<gene>
    <name evidence="2" type="ORF">COR50_05010</name>
</gene>
<proteinExistence type="predicted"/>
<dbReference type="PROSITE" id="PS51257">
    <property type="entry name" value="PROKAR_LIPOPROTEIN"/>
    <property type="match status" value="1"/>
</dbReference>
<keyword evidence="3" id="KW-1185">Reference proteome</keyword>
<protein>
    <recommendedName>
        <fullName evidence="1">DUF4377 domain-containing protein</fullName>
    </recommendedName>
</protein>
<feature type="domain" description="DUF4377" evidence="1">
    <location>
        <begin position="155"/>
        <end position="230"/>
    </location>
</feature>
<sequence>MKISMLILTPALIGMIACQNVSKQSTTKDSTVTENIPVTGYYEASMPAASSPGRIIGLTLSEGNDVTMTTDYMNMTPEIVQRGNWMDHGGGKIMLSLVTVGSGNPAKDTLNFRRDGNSLIYEGSDYGSDGLTLTRKDAPVPQDKELLVWINGETTCKGAMGEDITCYEVCYGDKFMEPADGNWDKLSGSIEGFTYQKGNRYKLKVNRKVRKPAPADASMYEYVLVEQVSKVKK</sequence>
<dbReference type="InterPro" id="IPR025485">
    <property type="entry name" value="DUF4377"/>
</dbReference>
<evidence type="ECO:0000259" key="1">
    <source>
        <dbReference type="Pfam" id="PF14302"/>
    </source>
</evidence>
<evidence type="ECO:0000313" key="3">
    <source>
        <dbReference type="Proteomes" id="UP000220133"/>
    </source>
</evidence>
<organism evidence="2 3">
    <name type="scientific">Chitinophaga caeni</name>
    <dbReference type="NCBI Taxonomy" id="2029983"/>
    <lineage>
        <taxon>Bacteria</taxon>
        <taxon>Pseudomonadati</taxon>
        <taxon>Bacteroidota</taxon>
        <taxon>Chitinophagia</taxon>
        <taxon>Chitinophagales</taxon>
        <taxon>Chitinophagaceae</taxon>
        <taxon>Chitinophaga</taxon>
    </lineage>
</organism>
<dbReference type="AlphaFoldDB" id="A0A291QRK5"/>
<dbReference type="EMBL" id="CP023777">
    <property type="protein sequence ID" value="ATL46590.1"/>
    <property type="molecule type" value="Genomic_DNA"/>
</dbReference>
<dbReference type="RefSeq" id="WP_098192978.1">
    <property type="nucleotide sequence ID" value="NZ_CP023777.1"/>
</dbReference>
<dbReference type="Pfam" id="PF14302">
    <property type="entry name" value="DUF4377"/>
    <property type="match status" value="1"/>
</dbReference>
<accession>A0A291QRK5</accession>
<dbReference type="Proteomes" id="UP000220133">
    <property type="component" value="Chromosome"/>
</dbReference>
<evidence type="ECO:0000313" key="2">
    <source>
        <dbReference type="EMBL" id="ATL46590.1"/>
    </source>
</evidence>
<reference evidence="2 3" key="1">
    <citation type="submission" date="2017-10" db="EMBL/GenBank/DDBJ databases">
        <title>Paenichitinophaga pekingensis gen. nov., sp. nov., isolated from activated sludge.</title>
        <authorList>
            <person name="Jin D."/>
            <person name="Kong X."/>
            <person name="Deng Y."/>
            <person name="Bai Z."/>
        </authorList>
    </citation>
    <scope>NUCLEOTIDE SEQUENCE [LARGE SCALE GENOMIC DNA]</scope>
    <source>
        <strain evidence="2 3">13</strain>
    </source>
</reference>
<dbReference type="Gene3D" id="2.40.128.640">
    <property type="match status" value="1"/>
</dbReference>
<dbReference type="OrthoDB" id="880459at2"/>
<dbReference type="KEGG" id="cbae:COR50_05010"/>
<name>A0A291QRK5_9BACT</name>